<gene>
    <name evidence="2" type="ORF">C0Q70_06501</name>
</gene>
<organism evidence="2 3">
    <name type="scientific">Pomacea canaliculata</name>
    <name type="common">Golden apple snail</name>
    <dbReference type="NCBI Taxonomy" id="400727"/>
    <lineage>
        <taxon>Eukaryota</taxon>
        <taxon>Metazoa</taxon>
        <taxon>Spiralia</taxon>
        <taxon>Lophotrochozoa</taxon>
        <taxon>Mollusca</taxon>
        <taxon>Gastropoda</taxon>
        <taxon>Caenogastropoda</taxon>
        <taxon>Architaenioglossa</taxon>
        <taxon>Ampullarioidea</taxon>
        <taxon>Ampullariidae</taxon>
        <taxon>Pomacea</taxon>
    </lineage>
</organism>
<name>A0A2T7PP92_POMCA</name>
<accession>A0A2T7PP92</accession>
<dbReference type="AlphaFoldDB" id="A0A2T7PP92"/>
<feature type="region of interest" description="Disordered" evidence="1">
    <location>
        <begin position="55"/>
        <end position="119"/>
    </location>
</feature>
<sequence length="119" mass="13153">MLATRDTRWLSRHVAQQPANLSGDYNEIMVFHNPHRKAALYTFSLFQTTTEIYFSSNTPQTNSNTPQTSSNTPQTNSNTPQTNSNTPQTSSNTPQTSSNTPQQHSSDQKDTSDVSASVT</sequence>
<keyword evidence="3" id="KW-1185">Reference proteome</keyword>
<dbReference type="Proteomes" id="UP000245119">
    <property type="component" value="Linkage Group LG3"/>
</dbReference>
<dbReference type="EMBL" id="PZQS01000003">
    <property type="protein sequence ID" value="PVD35220.1"/>
    <property type="molecule type" value="Genomic_DNA"/>
</dbReference>
<protein>
    <submittedName>
        <fullName evidence="2">Uncharacterized protein</fullName>
    </submittedName>
</protein>
<proteinExistence type="predicted"/>
<comment type="caution">
    <text evidence="2">The sequence shown here is derived from an EMBL/GenBank/DDBJ whole genome shotgun (WGS) entry which is preliminary data.</text>
</comment>
<reference evidence="2 3" key="1">
    <citation type="submission" date="2018-04" db="EMBL/GenBank/DDBJ databases">
        <title>The genome of golden apple snail Pomacea canaliculata provides insight into stress tolerance and invasive adaptation.</title>
        <authorList>
            <person name="Liu C."/>
            <person name="Liu B."/>
            <person name="Ren Y."/>
            <person name="Zhang Y."/>
            <person name="Wang H."/>
            <person name="Li S."/>
            <person name="Jiang F."/>
            <person name="Yin L."/>
            <person name="Zhang G."/>
            <person name="Qian W."/>
            <person name="Fan W."/>
        </authorList>
    </citation>
    <scope>NUCLEOTIDE SEQUENCE [LARGE SCALE GENOMIC DNA]</scope>
    <source>
        <strain evidence="2">SZHN2017</strain>
        <tissue evidence="2">Muscle</tissue>
    </source>
</reference>
<evidence type="ECO:0000256" key="1">
    <source>
        <dbReference type="SAM" id="MobiDB-lite"/>
    </source>
</evidence>
<evidence type="ECO:0000313" key="3">
    <source>
        <dbReference type="Proteomes" id="UP000245119"/>
    </source>
</evidence>
<feature type="compositionally biased region" description="Low complexity" evidence="1">
    <location>
        <begin position="55"/>
        <end position="105"/>
    </location>
</feature>
<evidence type="ECO:0000313" key="2">
    <source>
        <dbReference type="EMBL" id="PVD35220.1"/>
    </source>
</evidence>